<gene>
    <name evidence="1" type="ORF">BN990_02705</name>
</gene>
<keyword evidence="2" id="KW-1185">Reference proteome</keyword>
<protein>
    <submittedName>
        <fullName evidence="1">Uncharacterized protein</fullName>
    </submittedName>
</protein>
<comment type="caution">
    <text evidence="1">The sequence shown here is derived from an EMBL/GenBank/DDBJ whole genome shotgun (WGS) entry which is preliminary data.</text>
</comment>
<evidence type="ECO:0000313" key="2">
    <source>
        <dbReference type="Proteomes" id="UP000028875"/>
    </source>
</evidence>
<reference evidence="2" key="2">
    <citation type="submission" date="2014-05" db="EMBL/GenBank/DDBJ databases">
        <title>Draft genome sequence of Virgibacillus massiliensis Vm-5.</title>
        <authorList>
            <person name="Khelaifia S."/>
            <person name="Croce O."/>
            <person name="Lagier J.C."/>
            <person name="Raoult D."/>
        </authorList>
    </citation>
    <scope>NUCLEOTIDE SEQUENCE [LARGE SCALE GENOMIC DNA]</scope>
    <source>
        <strain evidence="2">Vm-5</strain>
    </source>
</reference>
<reference evidence="1 2" key="1">
    <citation type="submission" date="2014-03" db="EMBL/GenBank/DDBJ databases">
        <authorList>
            <person name="Urmite Genomes U."/>
        </authorList>
    </citation>
    <scope>NUCLEOTIDE SEQUENCE [LARGE SCALE GENOMIC DNA]</scope>
    <source>
        <strain evidence="1 2">Vm-5</strain>
    </source>
</reference>
<organism evidence="1 2">
    <name type="scientific">Virgibacillus massiliensis</name>
    <dbReference type="NCBI Taxonomy" id="1462526"/>
    <lineage>
        <taxon>Bacteria</taxon>
        <taxon>Bacillati</taxon>
        <taxon>Bacillota</taxon>
        <taxon>Bacilli</taxon>
        <taxon>Bacillales</taxon>
        <taxon>Bacillaceae</taxon>
        <taxon>Virgibacillus</taxon>
    </lineage>
</organism>
<dbReference type="EMBL" id="CCDP010000002">
    <property type="protein sequence ID" value="CDQ40383.1"/>
    <property type="molecule type" value="Genomic_DNA"/>
</dbReference>
<name>A0A024QCW3_9BACI</name>
<accession>A0A024QCW3</accession>
<dbReference type="AlphaFoldDB" id="A0A024QCW3"/>
<evidence type="ECO:0000313" key="1">
    <source>
        <dbReference type="EMBL" id="CDQ40383.1"/>
    </source>
</evidence>
<sequence>MKEFEDYFSELQTDMVSICLEYFFERANKKIYIVHMKKVLFQMTSFIILR</sequence>
<dbReference type="Proteomes" id="UP000028875">
    <property type="component" value="Unassembled WGS sequence"/>
</dbReference>
<proteinExistence type="predicted"/>